<dbReference type="InterPro" id="IPR033803">
    <property type="entry name" value="CBD-like_Golvesin-Xly"/>
</dbReference>
<dbReference type="Pfam" id="PF25275">
    <property type="entry name" value="Golvesin_C"/>
    <property type="match status" value="1"/>
</dbReference>
<dbReference type="InterPro" id="IPR036116">
    <property type="entry name" value="FN3_sf"/>
</dbReference>
<name>A0A9D1Z086_9BACT</name>
<comment type="caution">
    <text evidence="3">The sequence shown here is derived from an EMBL/GenBank/DDBJ whole genome shotgun (WGS) entry which is preliminary data.</text>
</comment>
<feature type="signal peptide" evidence="1">
    <location>
        <begin position="1"/>
        <end position="20"/>
    </location>
</feature>
<reference evidence="3" key="2">
    <citation type="submission" date="2021-04" db="EMBL/GenBank/DDBJ databases">
        <authorList>
            <person name="Gilroy R."/>
        </authorList>
    </citation>
    <scope>NUCLEOTIDE SEQUENCE</scope>
    <source>
        <strain evidence="3">5134</strain>
    </source>
</reference>
<evidence type="ECO:0000313" key="4">
    <source>
        <dbReference type="Proteomes" id="UP000886844"/>
    </source>
</evidence>
<evidence type="ECO:0000259" key="2">
    <source>
        <dbReference type="PROSITE" id="PS50853"/>
    </source>
</evidence>
<dbReference type="CDD" id="cd00063">
    <property type="entry name" value="FN3"/>
    <property type="match status" value="1"/>
</dbReference>
<feature type="chain" id="PRO_5039217017" evidence="1">
    <location>
        <begin position="21"/>
        <end position="1003"/>
    </location>
</feature>
<keyword evidence="1" id="KW-0732">Signal</keyword>
<dbReference type="Gene3D" id="2.60.40.10">
    <property type="entry name" value="Immunoglobulins"/>
    <property type="match status" value="1"/>
</dbReference>
<sequence>MKNKLLYLLISLFALSGVTAAEIGSATRSEIARTLSRIVSREVSGGYQKAEPITVRVQGVKASRRTVRIYASIGLSYYPFRVENTRAMRDSVRALLPAEFRKAQIELYTDNREVSELIPLACRDASQVRRLVEKRKLILFTNRSRLSERPLVTCLSTAAPTPTAGLAGRHIAVWQSHGRYFDQPENRWRWQRSALWQTCEDLYTQSYVLPYLVPMLENAGACVLLPRERDVQRHEVLADNDAEREYTEQGAWGPGGVGFAHRRQVYLTGENPFREGTTRRIRSVTHRPSGQAEWRATIPERGEYAVYVSYESTPESVDDARYTVHHLGGETEFAVNQTMGGGTWIYLGHFSFAPGEQPIVTLTNRSRRAGRLVSADAVKVGGGFGNVARTPVDSLQQPDGEYMAETSGYPRFCEGARYWLQWAGFPETVYSPKHHKDDYKDDYMSRAHWVNALLGGSERLPDSTGLHIPLDMALAFHSDAGVRDGDGIVGTLGICYTREHGGKFEGGADRYRSRDLTDLVQTQVVEDIRRTCEPDWQRRGIWNRAYYEARVPGVPTMLLELLSHQNFADMRLGQDPRFRFLVSRAVYKGILRYISSQYGLSEVVVQPLPVSSFAAEFTSDNRVRLSWQPTTDPLEPSAVPTAYVVYTRRDDGGFDNGRRTDRPELTVEQEPGHLYSYRVTAVNAGGESFPGETLAVCRVADEKGRVLVVNGFDRVSGPESVRCDSLAGFRMDLDGGVPDRMDISFIGPQRVFDLAQARCNIDSIALGACDRSYETDVIGGNTFDYPALHGRSIAAAGYSFCSASARAVEEGRVALEAYGAVDLILGKQRRTPMGRGLGEPSFAAFPEALQGRLRRYLADGGALFVSGAYLLSDLVGGSEAESAGRAFAEEVLRCRLDTCSESGTGRIRVVTAHPGFSRGEYRFNTLYRPDCYVVERRDALLPVGEGAFAVMRYDDGDGTAAVACETAGRSFVAGFPFETIRDGVQRDRLMRDVLDFLMKKKLK</sequence>
<protein>
    <submittedName>
        <fullName evidence="3">Xanthan lyase</fullName>
    </submittedName>
</protein>
<dbReference type="InterPro" id="IPR013783">
    <property type="entry name" value="Ig-like_fold"/>
</dbReference>
<dbReference type="AlphaFoldDB" id="A0A9D1Z086"/>
<gene>
    <name evidence="3" type="ORF">H9828_03975</name>
</gene>
<dbReference type="PROSITE" id="PS50853">
    <property type="entry name" value="FN3"/>
    <property type="match status" value="1"/>
</dbReference>
<evidence type="ECO:0000313" key="3">
    <source>
        <dbReference type="EMBL" id="HIY68556.1"/>
    </source>
</evidence>
<accession>A0A9D1Z086</accession>
<proteinExistence type="predicted"/>
<organism evidence="3 4">
    <name type="scientific">Candidatus Alistipes intestinigallinarum</name>
    <dbReference type="NCBI Taxonomy" id="2838440"/>
    <lineage>
        <taxon>Bacteria</taxon>
        <taxon>Pseudomonadati</taxon>
        <taxon>Bacteroidota</taxon>
        <taxon>Bacteroidia</taxon>
        <taxon>Bacteroidales</taxon>
        <taxon>Rikenellaceae</taxon>
        <taxon>Alistipes</taxon>
    </lineage>
</organism>
<dbReference type="Proteomes" id="UP000886844">
    <property type="component" value="Unassembled WGS sequence"/>
</dbReference>
<feature type="domain" description="Fibronectin type-III" evidence="2">
    <location>
        <begin position="609"/>
        <end position="702"/>
    </location>
</feature>
<reference evidence="3" key="1">
    <citation type="journal article" date="2021" name="PeerJ">
        <title>Extensive microbial diversity within the chicken gut microbiome revealed by metagenomics and culture.</title>
        <authorList>
            <person name="Gilroy R."/>
            <person name="Ravi A."/>
            <person name="Getino M."/>
            <person name="Pursley I."/>
            <person name="Horton D.L."/>
            <person name="Alikhan N.F."/>
            <person name="Baker D."/>
            <person name="Gharbi K."/>
            <person name="Hall N."/>
            <person name="Watson M."/>
            <person name="Adriaenssens E.M."/>
            <person name="Foster-Nyarko E."/>
            <person name="Jarju S."/>
            <person name="Secka A."/>
            <person name="Antonio M."/>
            <person name="Oren A."/>
            <person name="Chaudhuri R.R."/>
            <person name="La Ragione R."/>
            <person name="Hildebrand F."/>
            <person name="Pallen M.J."/>
        </authorList>
    </citation>
    <scope>NUCLEOTIDE SEQUENCE</scope>
    <source>
        <strain evidence="3">5134</strain>
    </source>
</reference>
<dbReference type="InterPro" id="IPR003961">
    <property type="entry name" value="FN3_dom"/>
</dbReference>
<dbReference type="SUPFAM" id="SSF49265">
    <property type="entry name" value="Fibronectin type III"/>
    <property type="match status" value="1"/>
</dbReference>
<dbReference type="EMBL" id="DXDA01000034">
    <property type="protein sequence ID" value="HIY68556.1"/>
    <property type="molecule type" value="Genomic_DNA"/>
</dbReference>
<dbReference type="SMART" id="SM00060">
    <property type="entry name" value="FN3"/>
    <property type="match status" value="1"/>
</dbReference>
<dbReference type="Gene3D" id="3.40.630.40">
    <property type="entry name" value="Zn-dependent exopeptidases"/>
    <property type="match status" value="1"/>
</dbReference>
<dbReference type="SUPFAM" id="SSF53187">
    <property type="entry name" value="Zn-dependent exopeptidases"/>
    <property type="match status" value="1"/>
</dbReference>
<dbReference type="GO" id="GO:0016829">
    <property type="term" value="F:lyase activity"/>
    <property type="evidence" value="ECO:0007669"/>
    <property type="project" value="UniProtKB-KW"/>
</dbReference>
<keyword evidence="3" id="KW-0456">Lyase</keyword>
<evidence type="ECO:0000256" key="1">
    <source>
        <dbReference type="SAM" id="SignalP"/>
    </source>
</evidence>